<evidence type="ECO:0000256" key="2">
    <source>
        <dbReference type="ARBA" id="ARBA00007511"/>
    </source>
</evidence>
<feature type="transmembrane region" description="Helical" evidence="6">
    <location>
        <begin position="73"/>
        <end position="90"/>
    </location>
</feature>
<feature type="transmembrane region" description="Helical" evidence="6">
    <location>
        <begin position="45"/>
        <end position="67"/>
    </location>
</feature>
<keyword evidence="4 6" id="KW-1133">Transmembrane helix</keyword>
<keyword evidence="10" id="KW-1185">Reference proteome</keyword>
<dbReference type="GeneID" id="76995645"/>
<evidence type="ECO:0000313" key="9">
    <source>
        <dbReference type="Proteomes" id="UP000315377"/>
    </source>
</evidence>
<dbReference type="EMBL" id="JAMDMM010000051">
    <property type="protein sequence ID" value="MCY9610229.1"/>
    <property type="molecule type" value="Genomic_DNA"/>
</dbReference>
<gene>
    <name evidence="8" type="ORF">FLT43_06590</name>
    <name evidence="7" type="ORF">M5W83_24075</name>
</gene>
<feature type="transmembrane region" description="Helical" evidence="6">
    <location>
        <begin position="12"/>
        <end position="33"/>
    </location>
</feature>
<feature type="transmembrane region" description="Helical" evidence="6">
    <location>
        <begin position="194"/>
        <end position="214"/>
    </location>
</feature>
<reference evidence="8 9" key="1">
    <citation type="submission" date="2019-07" db="EMBL/GenBank/DDBJ databases">
        <title>Paenibacillus thiaminolyticus NRRL B-4156.</title>
        <authorList>
            <person name="Hehnly C."/>
            <person name="Zhang L."/>
        </authorList>
    </citation>
    <scope>NUCLEOTIDE SEQUENCE [LARGE SCALE GENOMIC DNA]</scope>
    <source>
        <strain evidence="8 9">NRRL B-4156</strain>
    </source>
</reference>
<keyword evidence="5 6" id="KW-0472">Membrane</keyword>
<proteinExistence type="inferred from homology"/>
<evidence type="ECO:0000256" key="1">
    <source>
        <dbReference type="ARBA" id="ARBA00004141"/>
    </source>
</evidence>
<dbReference type="RefSeq" id="WP_087442460.1">
    <property type="nucleotide sequence ID" value="NZ_CABMNB010000025.1"/>
</dbReference>
<name>A0AAP9DS27_PANTH</name>
<comment type="similarity">
    <text evidence="2">Belongs to the TerC family.</text>
</comment>
<dbReference type="PANTHER" id="PTHR30238:SF4">
    <property type="entry name" value="SLL1022 PROTEIN"/>
    <property type="match status" value="1"/>
</dbReference>
<keyword evidence="3 6" id="KW-0812">Transmembrane</keyword>
<evidence type="ECO:0000313" key="8">
    <source>
        <dbReference type="EMBL" id="QDM43213.1"/>
    </source>
</evidence>
<feature type="transmembrane region" description="Helical" evidence="6">
    <location>
        <begin position="134"/>
        <end position="155"/>
    </location>
</feature>
<evidence type="ECO:0000313" key="10">
    <source>
        <dbReference type="Proteomes" id="UP001209276"/>
    </source>
</evidence>
<feature type="transmembrane region" description="Helical" evidence="6">
    <location>
        <begin position="102"/>
        <end position="128"/>
    </location>
</feature>
<feature type="transmembrane region" description="Helical" evidence="6">
    <location>
        <begin position="162"/>
        <end position="182"/>
    </location>
</feature>
<dbReference type="EMBL" id="CP041405">
    <property type="protein sequence ID" value="QDM43213.1"/>
    <property type="molecule type" value="Genomic_DNA"/>
</dbReference>
<evidence type="ECO:0000256" key="4">
    <source>
        <dbReference type="ARBA" id="ARBA00022989"/>
    </source>
</evidence>
<dbReference type="Pfam" id="PF03741">
    <property type="entry name" value="TerC"/>
    <property type="match status" value="1"/>
</dbReference>
<accession>A0AAP9DS27</accession>
<evidence type="ECO:0000256" key="5">
    <source>
        <dbReference type="ARBA" id="ARBA00023136"/>
    </source>
</evidence>
<dbReference type="Proteomes" id="UP000315377">
    <property type="component" value="Chromosome"/>
</dbReference>
<organism evidence="8 9">
    <name type="scientific">Paenibacillus thiaminolyticus</name>
    <name type="common">Bacillus thiaminolyticus</name>
    <dbReference type="NCBI Taxonomy" id="49283"/>
    <lineage>
        <taxon>Bacteria</taxon>
        <taxon>Bacillati</taxon>
        <taxon>Bacillota</taxon>
        <taxon>Bacilli</taxon>
        <taxon>Bacillales</taxon>
        <taxon>Paenibacillaceae</taxon>
        <taxon>Paenibacillus</taxon>
    </lineage>
</organism>
<dbReference type="PANTHER" id="PTHR30238">
    <property type="entry name" value="MEMBRANE BOUND PREDICTED REDOX MODULATOR"/>
    <property type="match status" value="1"/>
</dbReference>
<dbReference type="InterPro" id="IPR005496">
    <property type="entry name" value="Integral_membrane_TerC"/>
</dbReference>
<evidence type="ECO:0000256" key="3">
    <source>
        <dbReference type="ARBA" id="ARBA00022692"/>
    </source>
</evidence>
<protein>
    <submittedName>
        <fullName evidence="8">TerC family protein</fullName>
    </submittedName>
</protein>
<dbReference type="InterPro" id="IPR022301">
    <property type="entry name" value="Integral_membrane_YjbE"/>
</dbReference>
<evidence type="ECO:0000256" key="6">
    <source>
        <dbReference type="SAM" id="Phobius"/>
    </source>
</evidence>
<reference evidence="7 10" key="2">
    <citation type="submission" date="2022-05" db="EMBL/GenBank/DDBJ databases">
        <title>Genome Sequencing of Bee-Associated Microbes.</title>
        <authorList>
            <person name="Dunlap C."/>
        </authorList>
    </citation>
    <scope>NUCLEOTIDE SEQUENCE [LARGE SCALE GENOMIC DNA]</scope>
    <source>
        <strain evidence="7 10">NRRL B-14613</strain>
    </source>
</reference>
<dbReference type="AlphaFoldDB" id="A0AAP9DS27"/>
<dbReference type="GO" id="GO:0016020">
    <property type="term" value="C:membrane"/>
    <property type="evidence" value="ECO:0007669"/>
    <property type="project" value="UniProtKB-SubCell"/>
</dbReference>
<dbReference type="Proteomes" id="UP001209276">
    <property type="component" value="Unassembled WGS sequence"/>
</dbReference>
<comment type="subcellular location">
    <subcellularLocation>
        <location evidence="1">Membrane</location>
        <topology evidence="1">Multi-pass membrane protein</topology>
    </subcellularLocation>
</comment>
<evidence type="ECO:0000313" key="7">
    <source>
        <dbReference type="EMBL" id="MCY9610229.1"/>
    </source>
</evidence>
<dbReference type="NCBIfam" id="TIGR03717">
    <property type="entry name" value="R_switched_YjbE"/>
    <property type="match status" value="1"/>
</dbReference>
<sequence>MELFSIEFWTALLSIVVIDLVLAGDNAIVIGLAARNVPKQDQKKVIILGTGGAIVIRAIATLLVVYLLMVPGLQLFGGLLLLWIAVKLMIEEKEHNIKAGSSIGAAVGTIIVADAAMGLDNVLAVAGAAKGHPFLVVLGLMISLPIVVWGSTIVLKFIERYPVIIVLGSAVLAWTASKMLVAEKFVAPYFTNPFIKYGFEAIVVLGVVAAGLIIKRNRAQRAQEADDHPEFHHHRAQGE</sequence>